<dbReference type="InterPro" id="IPR016193">
    <property type="entry name" value="Cytidine_deaminase-like"/>
</dbReference>
<evidence type="ECO:0000256" key="4">
    <source>
        <dbReference type="ARBA" id="ARBA00005259"/>
    </source>
</evidence>
<evidence type="ECO:0000256" key="13">
    <source>
        <dbReference type="ARBA" id="ARBA00049861"/>
    </source>
</evidence>
<keyword evidence="7 15" id="KW-0479">Metal-binding</keyword>
<evidence type="ECO:0000256" key="8">
    <source>
        <dbReference type="ARBA" id="ARBA00022801"/>
    </source>
</evidence>
<comment type="catalytic activity">
    <reaction evidence="13 15">
        <text>5-amino-6-(5-phospho-D-ribitylamino)uracil + NADP(+) = 5-amino-6-(5-phospho-D-ribosylamino)uracil + NADPH + H(+)</text>
        <dbReference type="Rhea" id="RHEA:17845"/>
        <dbReference type="ChEBI" id="CHEBI:15378"/>
        <dbReference type="ChEBI" id="CHEBI:57783"/>
        <dbReference type="ChEBI" id="CHEBI:58349"/>
        <dbReference type="ChEBI" id="CHEBI:58421"/>
        <dbReference type="ChEBI" id="CHEBI:58453"/>
        <dbReference type="EC" id="1.1.1.193"/>
    </reaction>
</comment>
<dbReference type="Pfam" id="PF01872">
    <property type="entry name" value="RibD_C"/>
    <property type="match status" value="1"/>
</dbReference>
<dbReference type="GO" id="GO:0008835">
    <property type="term" value="F:diaminohydroxyphosphoribosylaminopyrimidine deaminase activity"/>
    <property type="evidence" value="ECO:0007669"/>
    <property type="project" value="UniProtKB-EC"/>
</dbReference>
<feature type="binding site" evidence="17">
    <location>
        <position position="297"/>
    </location>
    <ligand>
        <name>substrate</name>
    </ligand>
</feature>
<accession>A0A853KE18</accession>
<evidence type="ECO:0000313" key="20">
    <source>
        <dbReference type="EMBL" id="OAG94671.1"/>
    </source>
</evidence>
<dbReference type="EC" id="1.1.1.193" evidence="15"/>
<dbReference type="PROSITE" id="PS51747">
    <property type="entry name" value="CYT_DCMP_DEAMINASES_2"/>
    <property type="match status" value="1"/>
</dbReference>
<feature type="binding site" evidence="17">
    <location>
        <begin position="299"/>
        <end position="305"/>
    </location>
    <ligand>
        <name>NADP(+)</name>
        <dbReference type="ChEBI" id="CHEBI:58349"/>
    </ligand>
</feature>
<keyword evidence="6 15" id="KW-0686">Riboflavin biosynthesis</keyword>
<reference evidence="20 21" key="1">
    <citation type="submission" date="2016-02" db="EMBL/GenBank/DDBJ databases">
        <title>Draft genome sequence of Acidibacillus ferrooxidans SLC66.</title>
        <authorList>
            <person name="Oliveira G."/>
            <person name="Nancucheo I."/>
            <person name="Dall'Agnol H."/>
            <person name="Johnson B."/>
            <person name="Oliveira R."/>
            <person name="Nunes G.L."/>
            <person name="Tzotzos G."/>
            <person name="Orellana S.C."/>
            <person name="Salim A.C."/>
            <person name="Araujo F.M."/>
        </authorList>
    </citation>
    <scope>NUCLEOTIDE SEQUENCE [LARGE SCALE GENOMIC DNA]</scope>
    <source>
        <strain evidence="20 21">SLC66</strain>
    </source>
</reference>
<dbReference type="UniPathway" id="UPA00275">
    <property type="reaction ID" value="UER00401"/>
</dbReference>
<evidence type="ECO:0000256" key="6">
    <source>
        <dbReference type="ARBA" id="ARBA00022619"/>
    </source>
</evidence>
<evidence type="ECO:0000313" key="21">
    <source>
        <dbReference type="Proteomes" id="UP000077421"/>
    </source>
</evidence>
<evidence type="ECO:0000256" key="12">
    <source>
        <dbReference type="ARBA" id="ARBA00023268"/>
    </source>
</evidence>
<feature type="binding site" evidence="17">
    <location>
        <position position="205"/>
    </location>
    <ligand>
        <name>NADP(+)</name>
        <dbReference type="ChEBI" id="CHEBI:58349"/>
    </ligand>
</feature>
<feature type="binding site" evidence="17">
    <location>
        <position position="159"/>
    </location>
    <ligand>
        <name>NADP(+)</name>
        <dbReference type="ChEBI" id="CHEBI:58349"/>
    </ligand>
</feature>
<dbReference type="Pfam" id="PF00383">
    <property type="entry name" value="dCMP_cyt_deam_1"/>
    <property type="match status" value="1"/>
</dbReference>
<feature type="binding site" evidence="17">
    <location>
        <position position="209"/>
    </location>
    <ligand>
        <name>substrate</name>
    </ligand>
</feature>
<dbReference type="PANTHER" id="PTHR38011">
    <property type="entry name" value="DIHYDROFOLATE REDUCTASE FAMILY PROTEIN (AFU_ORTHOLOGUE AFUA_8G06820)"/>
    <property type="match status" value="1"/>
</dbReference>
<dbReference type="EMBL" id="LSUQ01000007">
    <property type="protein sequence ID" value="OAG94671.1"/>
    <property type="molecule type" value="Genomic_DNA"/>
</dbReference>
<feature type="binding site" evidence="17">
    <location>
        <position position="201"/>
    </location>
    <ligand>
        <name>NADP(+)</name>
        <dbReference type="ChEBI" id="CHEBI:58349"/>
    </ligand>
</feature>
<evidence type="ECO:0000256" key="11">
    <source>
        <dbReference type="ARBA" id="ARBA00023002"/>
    </source>
</evidence>
<dbReference type="CDD" id="cd01284">
    <property type="entry name" value="Riboflavin_deaminase-reductase"/>
    <property type="match status" value="1"/>
</dbReference>
<dbReference type="InterPro" id="IPR002734">
    <property type="entry name" value="RibDG_C"/>
</dbReference>
<keyword evidence="11 15" id="KW-0560">Oxidoreductase</keyword>
<dbReference type="OrthoDB" id="9800865at2"/>
<evidence type="ECO:0000256" key="16">
    <source>
        <dbReference type="PIRSR" id="PIRSR006769-1"/>
    </source>
</evidence>
<feature type="binding site" evidence="18">
    <location>
        <position position="80"/>
    </location>
    <ligand>
        <name>Zn(2+)</name>
        <dbReference type="ChEBI" id="CHEBI:29105"/>
        <note>catalytic</note>
    </ligand>
</feature>
<dbReference type="InterPro" id="IPR024072">
    <property type="entry name" value="DHFR-like_dom_sf"/>
</dbReference>
<feature type="binding site" evidence="17">
    <location>
        <position position="173"/>
    </location>
    <ligand>
        <name>substrate</name>
    </ligand>
</feature>
<feature type="binding site" evidence="17">
    <location>
        <position position="212"/>
    </location>
    <ligand>
        <name>substrate</name>
    </ligand>
</feature>
<dbReference type="EC" id="3.5.4.26" evidence="15"/>
<protein>
    <recommendedName>
        <fullName evidence="15">Riboflavin biosynthesis protein RibD</fullName>
    </recommendedName>
    <domain>
        <recommendedName>
            <fullName evidence="15">Diaminohydroxyphosphoribosylaminopyrimidine deaminase</fullName>
            <shortName evidence="15">DRAP deaminase</shortName>
            <ecNumber evidence="15">3.5.4.26</ecNumber>
        </recommendedName>
        <alternativeName>
            <fullName evidence="15">Riboflavin-specific deaminase</fullName>
        </alternativeName>
    </domain>
    <domain>
        <recommendedName>
            <fullName evidence="15">5-amino-6-(5-phosphoribosylamino)uracil reductase</fullName>
            <ecNumber evidence="15">1.1.1.193</ecNumber>
        </recommendedName>
        <alternativeName>
            <fullName evidence="15">HTP reductase</fullName>
        </alternativeName>
    </domain>
</protein>
<dbReference type="GO" id="GO:0009231">
    <property type="term" value="P:riboflavin biosynthetic process"/>
    <property type="evidence" value="ECO:0007669"/>
    <property type="project" value="UniProtKB-UniPathway"/>
</dbReference>
<keyword evidence="8 15" id="KW-0378">Hydrolase</keyword>
<feature type="domain" description="CMP/dCMP-type deaminase" evidence="19">
    <location>
        <begin position="6"/>
        <end position="128"/>
    </location>
</feature>
<comment type="caution">
    <text evidence="20">The sequence shown here is derived from an EMBL/GenBank/DDBJ whole genome shotgun (WGS) entry which is preliminary data.</text>
</comment>
<evidence type="ECO:0000256" key="10">
    <source>
        <dbReference type="ARBA" id="ARBA00022857"/>
    </source>
</evidence>
<dbReference type="RefSeq" id="WP_143216168.1">
    <property type="nucleotide sequence ID" value="NZ_LSUQ01000007.1"/>
</dbReference>
<dbReference type="AlphaFoldDB" id="A0A853KE18"/>
<dbReference type="GO" id="GO:0008703">
    <property type="term" value="F:5-amino-6-(5-phosphoribosylamino)uracil reductase activity"/>
    <property type="evidence" value="ECO:0007669"/>
    <property type="project" value="UniProtKB-EC"/>
</dbReference>
<keyword evidence="10 15" id="KW-0521">NADP</keyword>
<comment type="cofactor">
    <cofactor evidence="15 18">
        <name>Zn(2+)</name>
        <dbReference type="ChEBI" id="CHEBI:29105"/>
    </cofactor>
    <text evidence="15 18">Binds 1 zinc ion.</text>
</comment>
<feature type="binding site" evidence="17">
    <location>
        <position position="189"/>
    </location>
    <ligand>
        <name>substrate</name>
    </ligand>
</feature>
<dbReference type="Proteomes" id="UP000077421">
    <property type="component" value="Unassembled WGS sequence"/>
</dbReference>
<feature type="binding site" evidence="18">
    <location>
        <position position="89"/>
    </location>
    <ligand>
        <name>Zn(2+)</name>
        <dbReference type="ChEBI" id="CHEBI:29105"/>
        <note>catalytic</note>
    </ligand>
</feature>
<organism evidence="20 21">
    <name type="scientific">Ferroacidibacillus organovorans</name>
    <dbReference type="NCBI Taxonomy" id="1765683"/>
    <lineage>
        <taxon>Bacteria</taxon>
        <taxon>Bacillati</taxon>
        <taxon>Bacillota</taxon>
        <taxon>Bacilli</taxon>
        <taxon>Bacillales</taxon>
        <taxon>Alicyclobacillaceae</taxon>
        <taxon>Ferroacidibacillus</taxon>
    </lineage>
</organism>
<evidence type="ECO:0000256" key="15">
    <source>
        <dbReference type="PIRNR" id="PIRNR006769"/>
    </source>
</evidence>
<keyword evidence="12" id="KW-0511">Multifunctional enzyme</keyword>
<dbReference type="Gene3D" id="3.40.140.10">
    <property type="entry name" value="Cytidine Deaminase, domain 2"/>
    <property type="match status" value="1"/>
</dbReference>
<dbReference type="NCBIfam" id="TIGR00326">
    <property type="entry name" value="eubact_ribD"/>
    <property type="match status" value="1"/>
</dbReference>
<evidence type="ECO:0000256" key="1">
    <source>
        <dbReference type="ARBA" id="ARBA00002151"/>
    </source>
</evidence>
<dbReference type="SUPFAM" id="SSF53927">
    <property type="entry name" value="Cytidine deaminase-like"/>
    <property type="match status" value="1"/>
</dbReference>
<dbReference type="InterPro" id="IPR004794">
    <property type="entry name" value="Eubact_RibD"/>
</dbReference>
<comment type="catalytic activity">
    <reaction evidence="14 15">
        <text>2,5-diamino-6-hydroxy-4-(5-phosphoribosylamino)-pyrimidine + H2O + H(+) = 5-amino-6-(5-phospho-D-ribosylamino)uracil + NH4(+)</text>
        <dbReference type="Rhea" id="RHEA:21868"/>
        <dbReference type="ChEBI" id="CHEBI:15377"/>
        <dbReference type="ChEBI" id="CHEBI:15378"/>
        <dbReference type="ChEBI" id="CHEBI:28938"/>
        <dbReference type="ChEBI" id="CHEBI:58453"/>
        <dbReference type="ChEBI" id="CHEBI:58614"/>
        <dbReference type="EC" id="3.5.4.26"/>
    </reaction>
</comment>
<evidence type="ECO:0000256" key="14">
    <source>
        <dbReference type="ARBA" id="ARBA00049886"/>
    </source>
</evidence>
<dbReference type="Gene3D" id="3.40.430.10">
    <property type="entry name" value="Dihydrofolate Reductase, subunit A"/>
    <property type="match status" value="1"/>
</dbReference>
<dbReference type="InterPro" id="IPR050765">
    <property type="entry name" value="Riboflavin_Biosynth_HTPR"/>
</dbReference>
<evidence type="ECO:0000256" key="5">
    <source>
        <dbReference type="ARBA" id="ARBA00007417"/>
    </source>
</evidence>
<dbReference type="PROSITE" id="PS00903">
    <property type="entry name" value="CYT_DCMP_DEAMINASES_1"/>
    <property type="match status" value="1"/>
</dbReference>
<comment type="similarity">
    <text evidence="4 15">In the N-terminal section; belongs to the cytidine and deoxycytidylate deaminase family.</text>
</comment>
<dbReference type="GO" id="GO:0050661">
    <property type="term" value="F:NADP binding"/>
    <property type="evidence" value="ECO:0007669"/>
    <property type="project" value="InterPro"/>
</dbReference>
<evidence type="ECO:0000256" key="7">
    <source>
        <dbReference type="ARBA" id="ARBA00022723"/>
    </source>
</evidence>
<comment type="similarity">
    <text evidence="5 15">In the C-terminal section; belongs to the HTP reductase family.</text>
</comment>
<keyword evidence="9 15" id="KW-0862">Zinc</keyword>
<dbReference type="GO" id="GO:0008270">
    <property type="term" value="F:zinc ion binding"/>
    <property type="evidence" value="ECO:0007669"/>
    <property type="project" value="InterPro"/>
</dbReference>
<evidence type="ECO:0000256" key="3">
    <source>
        <dbReference type="ARBA" id="ARBA00004910"/>
    </source>
</evidence>
<name>A0A853KE18_9BACL</name>
<evidence type="ECO:0000259" key="19">
    <source>
        <dbReference type="PROSITE" id="PS51747"/>
    </source>
</evidence>
<sequence>MIEWSTIDRHWMDLALMLARATRGQTHPNPQVGAVLVAAGRVIGLGTHLKAGDPHAEVHALRMAGEHARGATLYVTLEPCAHVGRTPPCADAVIQAGITRVVVALEDPDPRVAGRGISRMREAGISVEVGCMREQTEELLRPYLHVKATGLPYVTLKLATTLDGFLATASGESLYMTGDAARAAVHRLRAQVDAVGVGIGTVLADDPKLTVRLGGEFRQPARIVFDRKARLPLDARLVSDRAAETYVLCSEDASMDRVHELRAHGVNVIVIGPHETFTMKTALHKLVEIGFIHLLIEGGSTIATALLSERLATELWWFHAPLILGQGISGLGALAIQSLHSAFTLENPRIEVFGSDVLTKGALKYT</sequence>
<dbReference type="SUPFAM" id="SSF53597">
    <property type="entry name" value="Dihydrofolate reductase-like"/>
    <property type="match status" value="1"/>
</dbReference>
<feature type="binding site" evidence="18">
    <location>
        <position position="55"/>
    </location>
    <ligand>
        <name>Zn(2+)</name>
        <dbReference type="ChEBI" id="CHEBI:29105"/>
        <note>catalytic</note>
    </ligand>
</feature>
<evidence type="ECO:0000256" key="17">
    <source>
        <dbReference type="PIRSR" id="PIRSR006769-2"/>
    </source>
</evidence>
<dbReference type="FunFam" id="3.40.140.10:FF:000025">
    <property type="entry name" value="Riboflavin biosynthesis protein RibD"/>
    <property type="match status" value="1"/>
</dbReference>
<comment type="function">
    <text evidence="1 15">Converts 2,5-diamino-6-(ribosylamino)-4(3h)-pyrimidinone 5'-phosphate into 5-amino-6-(ribosylamino)-2,4(1h,3h)-pyrimidinedione 5'-phosphate.</text>
</comment>
<dbReference type="NCBIfam" id="TIGR00227">
    <property type="entry name" value="ribD_Cterm"/>
    <property type="match status" value="1"/>
</dbReference>
<evidence type="ECO:0000256" key="18">
    <source>
        <dbReference type="PIRSR" id="PIRSR006769-3"/>
    </source>
</evidence>
<dbReference type="InterPro" id="IPR011549">
    <property type="entry name" value="RibD_C"/>
</dbReference>
<evidence type="ECO:0000256" key="9">
    <source>
        <dbReference type="ARBA" id="ARBA00022833"/>
    </source>
</evidence>
<dbReference type="InterPro" id="IPR016192">
    <property type="entry name" value="APOBEC/CMP_deaminase_Zn-bd"/>
</dbReference>
<gene>
    <name evidence="20" type="ORF">AYW79_03750</name>
</gene>
<dbReference type="PIRSF" id="PIRSF006769">
    <property type="entry name" value="RibD"/>
    <property type="match status" value="1"/>
</dbReference>
<comment type="pathway">
    <text evidence="3 15">Cofactor biosynthesis; riboflavin biosynthesis; 5-amino-6-(D-ribitylamino)uracil from GTP: step 3/4.</text>
</comment>
<comment type="pathway">
    <text evidence="2 15">Cofactor biosynthesis; riboflavin biosynthesis; 5-amino-6-(D-ribitylamino)uracil from GTP: step 2/4.</text>
</comment>
<proteinExistence type="inferred from homology"/>
<evidence type="ECO:0000256" key="2">
    <source>
        <dbReference type="ARBA" id="ARBA00004882"/>
    </source>
</evidence>
<dbReference type="InterPro" id="IPR002125">
    <property type="entry name" value="CMP_dCMP_dom"/>
</dbReference>
<dbReference type="PANTHER" id="PTHR38011:SF7">
    <property type="entry name" value="2,5-DIAMINO-6-RIBOSYLAMINO-4(3H)-PYRIMIDINONE 5'-PHOSPHATE REDUCTASE"/>
    <property type="match status" value="1"/>
</dbReference>
<feature type="active site" description="Proton donor" evidence="16">
    <location>
        <position position="57"/>
    </location>
</feature>